<dbReference type="Proteomes" id="UP000195402">
    <property type="component" value="Unassembled WGS sequence"/>
</dbReference>
<feature type="domain" description="Ubiquitin-like" evidence="1">
    <location>
        <begin position="1"/>
        <end position="60"/>
    </location>
</feature>
<dbReference type="OrthoDB" id="428577at2759"/>
<dbReference type="OMA" id="RIMRDNC"/>
<dbReference type="FunCoup" id="A0A200QKU4">
    <property type="interactions" value="9"/>
</dbReference>
<dbReference type="EMBL" id="MVGT01001732">
    <property type="protein sequence ID" value="OVA11143.1"/>
    <property type="molecule type" value="Genomic_DNA"/>
</dbReference>
<reference evidence="2 3" key="1">
    <citation type="journal article" date="2017" name="Mol. Plant">
        <title>The Genome of Medicinal Plant Macleaya cordata Provides New Insights into Benzylisoquinoline Alkaloids Metabolism.</title>
        <authorList>
            <person name="Liu X."/>
            <person name="Liu Y."/>
            <person name="Huang P."/>
            <person name="Ma Y."/>
            <person name="Qing Z."/>
            <person name="Tang Q."/>
            <person name="Cao H."/>
            <person name="Cheng P."/>
            <person name="Zheng Y."/>
            <person name="Yuan Z."/>
            <person name="Zhou Y."/>
            <person name="Liu J."/>
            <person name="Tang Z."/>
            <person name="Zhuo Y."/>
            <person name="Zhang Y."/>
            <person name="Yu L."/>
            <person name="Huang J."/>
            <person name="Yang P."/>
            <person name="Peng Q."/>
            <person name="Zhang J."/>
            <person name="Jiang W."/>
            <person name="Zhang Z."/>
            <person name="Lin K."/>
            <person name="Ro D.K."/>
            <person name="Chen X."/>
            <person name="Xiong X."/>
            <person name="Shang Y."/>
            <person name="Huang S."/>
            <person name="Zeng J."/>
        </authorList>
    </citation>
    <scope>NUCLEOTIDE SEQUENCE [LARGE SCALE GENOMIC DNA]</scope>
    <source>
        <strain evidence="3">cv. BLH2017</strain>
        <tissue evidence="2">Root</tissue>
    </source>
</reference>
<feature type="domain" description="Ubiquitin-like" evidence="1">
    <location>
        <begin position="171"/>
        <end position="243"/>
    </location>
</feature>
<dbReference type="GO" id="GO:0005829">
    <property type="term" value="C:cytosol"/>
    <property type="evidence" value="ECO:0007669"/>
    <property type="project" value="TreeGrafter"/>
</dbReference>
<dbReference type="PROSITE" id="PS50053">
    <property type="entry name" value="UBIQUITIN_2"/>
    <property type="match status" value="3"/>
</dbReference>
<dbReference type="STRING" id="56857.A0A200QKU4"/>
<gene>
    <name evidence="2" type="ORF">BVC80_1741g145</name>
</gene>
<dbReference type="PANTHER" id="PTHR10621">
    <property type="entry name" value="UV EXCISION REPAIR PROTEIN RAD23"/>
    <property type="match status" value="1"/>
</dbReference>
<dbReference type="PANTHER" id="PTHR10621:SF39">
    <property type="entry name" value="UBIQUITIN-LIKE SUPERFAMILY PROTEIN"/>
    <property type="match status" value="1"/>
</dbReference>
<dbReference type="AlphaFoldDB" id="A0A200QKU4"/>
<sequence length="252" mass="29131">MKVIIVSRTGEFSMEIGLKEPVLRIKQMIEQLLGVEVETQTLTVYGFELIDGLDMEDYPIVVEGTKIDLTIKDKELGIELDRNRIQITLKISRRRMNMDVDRTETVGSLKEKIHIIDGSSIKRLALSFSGIEMDENYRCLCEYGICEGSEISVFYKNVNLRRADQPSARRLSLVVQTSSSLLNSAKIPLEMMESSTIREMRQILLDEKILPQDDYFFIHKQRIMQDDCSIRWHGVEDGDFLYVFKGTVSREY</sequence>
<protein>
    <submittedName>
        <fullName evidence="2">Ubiquitin domain</fullName>
    </submittedName>
</protein>
<dbReference type="SUPFAM" id="SSF54236">
    <property type="entry name" value="Ubiquitin-like"/>
    <property type="match status" value="3"/>
</dbReference>
<evidence type="ECO:0000259" key="1">
    <source>
        <dbReference type="PROSITE" id="PS50053"/>
    </source>
</evidence>
<dbReference type="GO" id="GO:0043161">
    <property type="term" value="P:proteasome-mediated ubiquitin-dependent protein catabolic process"/>
    <property type="evidence" value="ECO:0007669"/>
    <property type="project" value="TreeGrafter"/>
</dbReference>
<proteinExistence type="predicted"/>
<dbReference type="InParanoid" id="A0A200QKU4"/>
<dbReference type="GO" id="GO:0005654">
    <property type="term" value="C:nucleoplasm"/>
    <property type="evidence" value="ECO:0007669"/>
    <property type="project" value="TreeGrafter"/>
</dbReference>
<dbReference type="GO" id="GO:0043130">
    <property type="term" value="F:ubiquitin binding"/>
    <property type="evidence" value="ECO:0007669"/>
    <property type="project" value="TreeGrafter"/>
</dbReference>
<dbReference type="SMART" id="SM00213">
    <property type="entry name" value="UBQ"/>
    <property type="match status" value="3"/>
</dbReference>
<evidence type="ECO:0000313" key="3">
    <source>
        <dbReference type="Proteomes" id="UP000195402"/>
    </source>
</evidence>
<dbReference type="CDD" id="cd17039">
    <property type="entry name" value="Ubl_ubiquitin_like"/>
    <property type="match status" value="1"/>
</dbReference>
<feature type="domain" description="Ubiquitin-like" evidence="1">
    <location>
        <begin position="85"/>
        <end position="156"/>
    </location>
</feature>
<accession>A0A200QKU4</accession>
<keyword evidence="3" id="KW-1185">Reference proteome</keyword>
<name>A0A200QKU4_MACCD</name>
<dbReference type="GO" id="GO:0031593">
    <property type="term" value="F:polyubiquitin modification-dependent protein binding"/>
    <property type="evidence" value="ECO:0007669"/>
    <property type="project" value="TreeGrafter"/>
</dbReference>
<dbReference type="Pfam" id="PF00240">
    <property type="entry name" value="ubiquitin"/>
    <property type="match status" value="3"/>
</dbReference>
<dbReference type="GO" id="GO:0070628">
    <property type="term" value="F:proteasome binding"/>
    <property type="evidence" value="ECO:0007669"/>
    <property type="project" value="TreeGrafter"/>
</dbReference>
<organism evidence="2 3">
    <name type="scientific">Macleaya cordata</name>
    <name type="common">Five-seeded plume-poppy</name>
    <name type="synonym">Bocconia cordata</name>
    <dbReference type="NCBI Taxonomy" id="56857"/>
    <lineage>
        <taxon>Eukaryota</taxon>
        <taxon>Viridiplantae</taxon>
        <taxon>Streptophyta</taxon>
        <taxon>Embryophyta</taxon>
        <taxon>Tracheophyta</taxon>
        <taxon>Spermatophyta</taxon>
        <taxon>Magnoliopsida</taxon>
        <taxon>Ranunculales</taxon>
        <taxon>Papaveraceae</taxon>
        <taxon>Papaveroideae</taxon>
        <taxon>Macleaya</taxon>
    </lineage>
</organism>
<dbReference type="Gene3D" id="3.10.20.90">
    <property type="entry name" value="Phosphatidylinositol 3-kinase Catalytic Subunit, Chain A, domain 1"/>
    <property type="match status" value="3"/>
</dbReference>
<comment type="caution">
    <text evidence="2">The sequence shown here is derived from an EMBL/GenBank/DDBJ whole genome shotgun (WGS) entry which is preliminary data.</text>
</comment>
<dbReference type="InterPro" id="IPR000626">
    <property type="entry name" value="Ubiquitin-like_dom"/>
</dbReference>
<dbReference type="InterPro" id="IPR029071">
    <property type="entry name" value="Ubiquitin-like_domsf"/>
</dbReference>
<evidence type="ECO:0000313" key="2">
    <source>
        <dbReference type="EMBL" id="OVA11143.1"/>
    </source>
</evidence>